<proteinExistence type="predicted"/>
<dbReference type="EMBL" id="OIVN01001454">
    <property type="protein sequence ID" value="SPC94154.1"/>
    <property type="molecule type" value="Genomic_DNA"/>
</dbReference>
<gene>
    <name evidence="1" type="ORF">FSB_LOCUS22036</name>
</gene>
<accession>A0A2N9G4Z2</accession>
<protein>
    <submittedName>
        <fullName evidence="1">Uncharacterized protein</fullName>
    </submittedName>
</protein>
<dbReference type="AlphaFoldDB" id="A0A2N9G4Z2"/>
<evidence type="ECO:0000313" key="1">
    <source>
        <dbReference type="EMBL" id="SPC94154.1"/>
    </source>
</evidence>
<name>A0A2N9G4Z2_FAGSY</name>
<organism evidence="1">
    <name type="scientific">Fagus sylvatica</name>
    <name type="common">Beechnut</name>
    <dbReference type="NCBI Taxonomy" id="28930"/>
    <lineage>
        <taxon>Eukaryota</taxon>
        <taxon>Viridiplantae</taxon>
        <taxon>Streptophyta</taxon>
        <taxon>Embryophyta</taxon>
        <taxon>Tracheophyta</taxon>
        <taxon>Spermatophyta</taxon>
        <taxon>Magnoliopsida</taxon>
        <taxon>eudicotyledons</taxon>
        <taxon>Gunneridae</taxon>
        <taxon>Pentapetalae</taxon>
        <taxon>rosids</taxon>
        <taxon>fabids</taxon>
        <taxon>Fagales</taxon>
        <taxon>Fagaceae</taxon>
        <taxon>Fagus</taxon>
    </lineage>
</organism>
<reference evidence="1" key="1">
    <citation type="submission" date="2018-02" db="EMBL/GenBank/DDBJ databases">
        <authorList>
            <person name="Cohen D.B."/>
            <person name="Kent A.D."/>
        </authorList>
    </citation>
    <scope>NUCLEOTIDE SEQUENCE</scope>
</reference>
<sequence>MSGKFENFWCIGPVEKGSTVEKEDDEVGSPEEIDVVRVSPPRHQHEGYLPMTQHDAPFGIDFAQECYAMIGSLKKMLLTSMCIAHTERTTRMAGQMDELNRQVDQLEREFRGGGASSSSGAPAPYYYHTPVNFYAPYHPQPPMGFNVPPPNVGGSSPYVLQVVGHITLCHLHLDLDDDENDDGRSLKRGRS</sequence>